<evidence type="ECO:0000313" key="5">
    <source>
        <dbReference type="Proteomes" id="UP000076078"/>
    </source>
</evidence>
<proteinExistence type="predicted"/>
<evidence type="ECO:0000259" key="3">
    <source>
        <dbReference type="Pfam" id="PF25037"/>
    </source>
</evidence>
<accession>A0A151Z7H0</accession>
<comment type="function">
    <text evidence="2">Mediates the transfer of lipids between membranes at organelle contact sites.</text>
</comment>
<name>A0A151Z7H0_TIELA</name>
<dbReference type="OrthoDB" id="428159at2759"/>
<dbReference type="EMBL" id="LODT01000037">
    <property type="protein sequence ID" value="KYQ89909.1"/>
    <property type="molecule type" value="Genomic_DNA"/>
</dbReference>
<comment type="caution">
    <text evidence="4">The sequence shown here is derived from an EMBL/GenBank/DDBJ whole genome shotgun (WGS) entry which is preliminary data.</text>
</comment>
<dbReference type="InterPro" id="IPR026847">
    <property type="entry name" value="VPS13"/>
</dbReference>
<dbReference type="GO" id="GO:0016020">
    <property type="term" value="C:membrane"/>
    <property type="evidence" value="ECO:0007669"/>
    <property type="project" value="UniProtKB-SubCell"/>
</dbReference>
<dbReference type="Pfam" id="PF25037">
    <property type="entry name" value="VPS13_C"/>
    <property type="match status" value="1"/>
</dbReference>
<dbReference type="GO" id="GO:0006623">
    <property type="term" value="P:protein targeting to vacuole"/>
    <property type="evidence" value="ECO:0007669"/>
    <property type="project" value="TreeGrafter"/>
</dbReference>
<dbReference type="PANTHER" id="PTHR16166">
    <property type="entry name" value="VACUOLAR PROTEIN SORTING-ASSOCIATED PROTEIN VPS13"/>
    <property type="match status" value="1"/>
</dbReference>
<evidence type="ECO:0000256" key="1">
    <source>
        <dbReference type="ARBA" id="ARBA00004170"/>
    </source>
</evidence>
<comment type="subcellular location">
    <subcellularLocation>
        <location evidence="1">Membrane</location>
        <topology evidence="1">Peripheral membrane protein</topology>
    </subcellularLocation>
</comment>
<feature type="domain" description="Intermembrane lipid transfer protein VPS13-like C-terminal" evidence="3">
    <location>
        <begin position="170"/>
        <end position="203"/>
    </location>
</feature>
<gene>
    <name evidence="4" type="ORF">DLAC_08474</name>
</gene>
<dbReference type="AlphaFoldDB" id="A0A151Z7H0"/>
<evidence type="ECO:0000313" key="4">
    <source>
        <dbReference type="EMBL" id="KYQ89909.1"/>
    </source>
</evidence>
<dbReference type="Proteomes" id="UP000076078">
    <property type="component" value="Unassembled WGS sequence"/>
</dbReference>
<dbReference type="InParanoid" id="A0A151Z7H0"/>
<dbReference type="InterPro" id="IPR056748">
    <property type="entry name" value="VPS13-like_C"/>
</dbReference>
<dbReference type="PANTHER" id="PTHR16166:SF91">
    <property type="entry name" value="INTERMEMBRANE LIPID TRANSFER PROTEIN VPS13B"/>
    <property type="match status" value="1"/>
</dbReference>
<protein>
    <recommendedName>
        <fullName evidence="3">Intermembrane lipid transfer protein VPS13-like C-terminal domain-containing protein</fullName>
    </recommendedName>
</protein>
<sequence>MKRQIHILLGSSNIFGSPVVFFNNISTGMTEAIEEPIRGSILLMKRILYAASNSSTKLFGTISNGFAIWSMDETYLRRRDKEEKVKAKHIGQGLFLGGKGLAMGFLEGLGGIVYQPVKGAMQEGVFGFLKGIGKGIAGITVKPVTGVFDFAARTSEGIRNTNIHPERPRLRIPRYINPREPIREYSQDEAEGNFLLKQNQNSIKKSAGHSKMEYKFHMVLIVSLC</sequence>
<dbReference type="GO" id="GO:0045053">
    <property type="term" value="P:protein retention in Golgi apparatus"/>
    <property type="evidence" value="ECO:0007669"/>
    <property type="project" value="TreeGrafter"/>
</dbReference>
<organism evidence="4 5">
    <name type="scientific">Tieghemostelium lacteum</name>
    <name type="common">Slime mold</name>
    <name type="synonym">Dictyostelium lacteum</name>
    <dbReference type="NCBI Taxonomy" id="361077"/>
    <lineage>
        <taxon>Eukaryota</taxon>
        <taxon>Amoebozoa</taxon>
        <taxon>Evosea</taxon>
        <taxon>Eumycetozoa</taxon>
        <taxon>Dictyostelia</taxon>
        <taxon>Dictyosteliales</taxon>
        <taxon>Raperosteliaceae</taxon>
        <taxon>Tieghemostelium</taxon>
    </lineage>
</organism>
<reference evidence="4 5" key="1">
    <citation type="submission" date="2015-12" db="EMBL/GenBank/DDBJ databases">
        <title>Dictyostelia acquired genes for synthesis and detection of signals that induce cell-type specialization by lateral gene transfer from prokaryotes.</title>
        <authorList>
            <person name="Gloeckner G."/>
            <person name="Schaap P."/>
        </authorList>
    </citation>
    <scope>NUCLEOTIDE SEQUENCE [LARGE SCALE GENOMIC DNA]</scope>
    <source>
        <strain evidence="4 5">TK</strain>
    </source>
</reference>
<evidence type="ECO:0000256" key="2">
    <source>
        <dbReference type="ARBA" id="ARBA00033718"/>
    </source>
</evidence>
<keyword evidence="5" id="KW-1185">Reference proteome</keyword>